<gene>
    <name evidence="1" type="ORF">PHLGIDRAFT_19259</name>
</gene>
<proteinExistence type="predicted"/>
<reference evidence="1 2" key="1">
    <citation type="journal article" date="2014" name="PLoS Genet.">
        <title>Analysis of the Phlebiopsis gigantea genome, transcriptome and secretome provides insight into its pioneer colonization strategies of wood.</title>
        <authorList>
            <person name="Hori C."/>
            <person name="Ishida T."/>
            <person name="Igarashi K."/>
            <person name="Samejima M."/>
            <person name="Suzuki H."/>
            <person name="Master E."/>
            <person name="Ferreira P."/>
            <person name="Ruiz-Duenas F.J."/>
            <person name="Held B."/>
            <person name="Canessa P."/>
            <person name="Larrondo L.F."/>
            <person name="Schmoll M."/>
            <person name="Druzhinina I.S."/>
            <person name="Kubicek C.P."/>
            <person name="Gaskell J.A."/>
            <person name="Kersten P."/>
            <person name="St John F."/>
            <person name="Glasner J."/>
            <person name="Sabat G."/>
            <person name="Splinter BonDurant S."/>
            <person name="Syed K."/>
            <person name="Yadav J."/>
            <person name="Mgbeahuruike A.C."/>
            <person name="Kovalchuk A."/>
            <person name="Asiegbu F.O."/>
            <person name="Lackner G."/>
            <person name="Hoffmeister D."/>
            <person name="Rencoret J."/>
            <person name="Gutierrez A."/>
            <person name="Sun H."/>
            <person name="Lindquist E."/>
            <person name="Barry K."/>
            <person name="Riley R."/>
            <person name="Grigoriev I.V."/>
            <person name="Henrissat B."/>
            <person name="Kues U."/>
            <person name="Berka R.M."/>
            <person name="Martinez A.T."/>
            <person name="Covert S.F."/>
            <person name="Blanchette R.A."/>
            <person name="Cullen D."/>
        </authorList>
    </citation>
    <scope>NUCLEOTIDE SEQUENCE [LARGE SCALE GENOMIC DNA]</scope>
    <source>
        <strain evidence="1 2">11061_1 CR5-6</strain>
    </source>
</reference>
<keyword evidence="2" id="KW-1185">Reference proteome</keyword>
<sequence length="131" mass="14795">MGEVVTNFQTYEQAKQNACAVLGNNFTPVRADPYKGRLGDGTDQIVGIELWDRARKVARIRLDLDVPKGIHMNTEDWQTNTTRKTASCIQGTRDKPTAENAVLYSQYVKALYGLEGMTIWTWWKTGSKPVQ</sequence>
<evidence type="ECO:0000313" key="1">
    <source>
        <dbReference type="EMBL" id="KIP07133.1"/>
    </source>
</evidence>
<accession>A0A0C3PL44</accession>
<evidence type="ECO:0000313" key="2">
    <source>
        <dbReference type="Proteomes" id="UP000053257"/>
    </source>
</evidence>
<name>A0A0C3PL44_PHLG1</name>
<dbReference type="OrthoDB" id="3164356at2759"/>
<dbReference type="EMBL" id="KN840503">
    <property type="protein sequence ID" value="KIP07133.1"/>
    <property type="molecule type" value="Genomic_DNA"/>
</dbReference>
<dbReference type="Proteomes" id="UP000053257">
    <property type="component" value="Unassembled WGS sequence"/>
</dbReference>
<protein>
    <submittedName>
        <fullName evidence="1">Uncharacterized protein</fullName>
    </submittedName>
</protein>
<dbReference type="HOGENOM" id="CLU_1928373_0_0_1"/>
<dbReference type="AlphaFoldDB" id="A0A0C3PL44"/>
<organism evidence="1 2">
    <name type="scientific">Phlebiopsis gigantea (strain 11061_1 CR5-6)</name>
    <name type="common">White-rot fungus</name>
    <name type="synonym">Peniophora gigantea</name>
    <dbReference type="NCBI Taxonomy" id="745531"/>
    <lineage>
        <taxon>Eukaryota</taxon>
        <taxon>Fungi</taxon>
        <taxon>Dikarya</taxon>
        <taxon>Basidiomycota</taxon>
        <taxon>Agaricomycotina</taxon>
        <taxon>Agaricomycetes</taxon>
        <taxon>Polyporales</taxon>
        <taxon>Phanerochaetaceae</taxon>
        <taxon>Phlebiopsis</taxon>
    </lineage>
</organism>